<comment type="caution">
    <text evidence="1">The sequence shown here is derived from an EMBL/GenBank/DDBJ whole genome shotgun (WGS) entry which is preliminary data.</text>
</comment>
<name>A0ABU6XG77_9FABA</name>
<protein>
    <submittedName>
        <fullName evidence="1">Uncharacterized protein</fullName>
    </submittedName>
</protein>
<reference evidence="1 2" key="1">
    <citation type="journal article" date="2023" name="Plants (Basel)">
        <title>Bridging the Gap: Combining Genomics and Transcriptomics Approaches to Understand Stylosanthes scabra, an Orphan Legume from the Brazilian Caatinga.</title>
        <authorList>
            <person name="Ferreira-Neto J.R.C."/>
            <person name="da Silva M.D."/>
            <person name="Binneck E."/>
            <person name="de Melo N.F."/>
            <person name="da Silva R.H."/>
            <person name="de Melo A.L.T.M."/>
            <person name="Pandolfi V."/>
            <person name="Bustamante F.O."/>
            <person name="Brasileiro-Vidal A.C."/>
            <person name="Benko-Iseppon A.M."/>
        </authorList>
    </citation>
    <scope>NUCLEOTIDE SEQUENCE [LARGE SCALE GENOMIC DNA]</scope>
    <source>
        <tissue evidence="1">Leaves</tissue>
    </source>
</reference>
<proteinExistence type="predicted"/>
<organism evidence="1 2">
    <name type="scientific">Stylosanthes scabra</name>
    <dbReference type="NCBI Taxonomy" id="79078"/>
    <lineage>
        <taxon>Eukaryota</taxon>
        <taxon>Viridiplantae</taxon>
        <taxon>Streptophyta</taxon>
        <taxon>Embryophyta</taxon>
        <taxon>Tracheophyta</taxon>
        <taxon>Spermatophyta</taxon>
        <taxon>Magnoliopsida</taxon>
        <taxon>eudicotyledons</taxon>
        <taxon>Gunneridae</taxon>
        <taxon>Pentapetalae</taxon>
        <taxon>rosids</taxon>
        <taxon>fabids</taxon>
        <taxon>Fabales</taxon>
        <taxon>Fabaceae</taxon>
        <taxon>Papilionoideae</taxon>
        <taxon>50 kb inversion clade</taxon>
        <taxon>dalbergioids sensu lato</taxon>
        <taxon>Dalbergieae</taxon>
        <taxon>Pterocarpus clade</taxon>
        <taxon>Stylosanthes</taxon>
    </lineage>
</organism>
<sequence length="127" mass="14580">MAHTTPVARYCRKPGRQPTGPHLSLRLTLCQHSGIHPPNEGIKALYMSRIIHFHKNKTYLHNRFRRGRIDSKNRRGRNKLRVAANGASIEALDQKLSRSEVADEYWRIGTELILNQFSGPILSIHFS</sequence>
<evidence type="ECO:0000313" key="1">
    <source>
        <dbReference type="EMBL" id="MED6197071.1"/>
    </source>
</evidence>
<dbReference type="Proteomes" id="UP001341840">
    <property type="component" value="Unassembled WGS sequence"/>
</dbReference>
<accession>A0ABU6XG77</accession>
<dbReference type="EMBL" id="JASCZI010211843">
    <property type="protein sequence ID" value="MED6197071.1"/>
    <property type="molecule type" value="Genomic_DNA"/>
</dbReference>
<gene>
    <name evidence="1" type="ORF">PIB30_053307</name>
</gene>
<keyword evidence="2" id="KW-1185">Reference proteome</keyword>
<evidence type="ECO:0000313" key="2">
    <source>
        <dbReference type="Proteomes" id="UP001341840"/>
    </source>
</evidence>